<evidence type="ECO:0008006" key="4">
    <source>
        <dbReference type="Google" id="ProtNLM"/>
    </source>
</evidence>
<dbReference type="Proteomes" id="UP000523105">
    <property type="component" value="Unassembled WGS sequence"/>
</dbReference>
<organism evidence="2 3">
    <name type="scientific">Marine Group I thaumarchaeote</name>
    <dbReference type="NCBI Taxonomy" id="2511932"/>
    <lineage>
        <taxon>Archaea</taxon>
        <taxon>Nitrososphaerota</taxon>
        <taxon>Marine Group I</taxon>
    </lineage>
</organism>
<dbReference type="Gene3D" id="1.20.120.1490">
    <property type="match status" value="1"/>
</dbReference>
<evidence type="ECO:0000313" key="2">
    <source>
        <dbReference type="EMBL" id="NWJ44227.1"/>
    </source>
</evidence>
<reference evidence="2 3" key="1">
    <citation type="journal article" date="2019" name="Environ. Microbiol.">
        <title>Genomics insights into ecotype formation of ammonia-oxidizing archaea in the deep ocean.</title>
        <authorList>
            <person name="Wang Y."/>
            <person name="Huang J.M."/>
            <person name="Cui G.J."/>
            <person name="Nunoura T."/>
            <person name="Takaki Y."/>
            <person name="Li W.L."/>
            <person name="Li J."/>
            <person name="Gao Z.M."/>
            <person name="Takai K."/>
            <person name="Zhang A.Q."/>
            <person name="Stepanauskas R."/>
        </authorList>
    </citation>
    <scope>NUCLEOTIDE SEQUENCE [LARGE SCALE GENOMIC DNA]</scope>
    <source>
        <strain evidence="2 3">L15b</strain>
    </source>
</reference>
<feature type="region of interest" description="Disordered" evidence="1">
    <location>
        <begin position="139"/>
        <end position="161"/>
    </location>
</feature>
<name>A0A7K4MSL4_9ARCH</name>
<evidence type="ECO:0000256" key="1">
    <source>
        <dbReference type="SAM" id="MobiDB-lite"/>
    </source>
</evidence>
<evidence type="ECO:0000313" key="3">
    <source>
        <dbReference type="Proteomes" id="UP000523105"/>
    </source>
</evidence>
<proteinExistence type="predicted"/>
<protein>
    <recommendedName>
        <fullName evidence="4">Periplasmic heavy metal sensor</fullName>
    </recommendedName>
</protein>
<gene>
    <name evidence="2" type="ORF">HX837_08535</name>
</gene>
<feature type="compositionally biased region" description="Basic residues" evidence="1">
    <location>
        <begin position="147"/>
        <end position="161"/>
    </location>
</feature>
<dbReference type="AlphaFoldDB" id="A0A7K4MSL4"/>
<sequence>MRQLLITLILTLTLMTLSAQPDYKSGDSQSSKAMGIWKMTEELELTENQAEKFFPKFRAHQEAVDKLRREQRMSLKSIHESLKDGKDVSDKDLAAAIKAFEKIETSKISARVDFIESLEGVLTTSQRAKLMLAPDKMRREAKENIMKHKKSRQRRYKRDRW</sequence>
<comment type="caution">
    <text evidence="2">The sequence shown here is derived from an EMBL/GenBank/DDBJ whole genome shotgun (WGS) entry which is preliminary data.</text>
</comment>
<accession>A0A7K4MSL4</accession>
<dbReference type="EMBL" id="JACASV010000154">
    <property type="protein sequence ID" value="NWJ44227.1"/>
    <property type="molecule type" value="Genomic_DNA"/>
</dbReference>